<evidence type="ECO:0000256" key="1">
    <source>
        <dbReference type="SAM" id="MobiDB-lite"/>
    </source>
</evidence>
<comment type="caution">
    <text evidence="2">The sequence shown here is derived from an EMBL/GenBank/DDBJ whole genome shotgun (WGS) entry which is preliminary data.</text>
</comment>
<dbReference type="Proteomes" id="UP000324222">
    <property type="component" value="Unassembled WGS sequence"/>
</dbReference>
<keyword evidence="3" id="KW-1185">Reference proteome</keyword>
<dbReference type="EMBL" id="VSRR010000409">
    <property type="protein sequence ID" value="MPC15219.1"/>
    <property type="molecule type" value="Genomic_DNA"/>
</dbReference>
<evidence type="ECO:0000313" key="2">
    <source>
        <dbReference type="EMBL" id="MPC15219.1"/>
    </source>
</evidence>
<dbReference type="AlphaFoldDB" id="A0A5B7D0M6"/>
<evidence type="ECO:0000313" key="3">
    <source>
        <dbReference type="Proteomes" id="UP000324222"/>
    </source>
</evidence>
<gene>
    <name evidence="2" type="ORF">E2C01_008005</name>
</gene>
<feature type="compositionally biased region" description="Basic and acidic residues" evidence="1">
    <location>
        <begin position="27"/>
        <end position="42"/>
    </location>
</feature>
<accession>A0A5B7D0M6</accession>
<feature type="region of interest" description="Disordered" evidence="1">
    <location>
        <begin position="1"/>
        <end position="84"/>
    </location>
</feature>
<organism evidence="2 3">
    <name type="scientific">Portunus trituberculatus</name>
    <name type="common">Swimming crab</name>
    <name type="synonym">Neptunus trituberculatus</name>
    <dbReference type="NCBI Taxonomy" id="210409"/>
    <lineage>
        <taxon>Eukaryota</taxon>
        <taxon>Metazoa</taxon>
        <taxon>Ecdysozoa</taxon>
        <taxon>Arthropoda</taxon>
        <taxon>Crustacea</taxon>
        <taxon>Multicrustacea</taxon>
        <taxon>Malacostraca</taxon>
        <taxon>Eumalacostraca</taxon>
        <taxon>Eucarida</taxon>
        <taxon>Decapoda</taxon>
        <taxon>Pleocyemata</taxon>
        <taxon>Brachyura</taxon>
        <taxon>Eubrachyura</taxon>
        <taxon>Portunoidea</taxon>
        <taxon>Portunidae</taxon>
        <taxon>Portuninae</taxon>
        <taxon>Portunus</taxon>
    </lineage>
</organism>
<feature type="compositionally biased region" description="Basic and acidic residues" evidence="1">
    <location>
        <begin position="57"/>
        <end position="69"/>
    </location>
</feature>
<sequence length="84" mass="9184">MYPLPTGAPRHAAYLAGRRRTQPAGGREGRMIRTEALTEGRAKWTGPQDNNTGSHGARREALRPRRTREAPAQSEARVLVALGP</sequence>
<name>A0A5B7D0M6_PORTR</name>
<proteinExistence type="predicted"/>
<protein>
    <submittedName>
        <fullName evidence="2">Uncharacterized protein</fullName>
    </submittedName>
</protein>
<reference evidence="2 3" key="1">
    <citation type="submission" date="2019-05" db="EMBL/GenBank/DDBJ databases">
        <title>Another draft genome of Portunus trituberculatus and its Hox gene families provides insights of decapod evolution.</title>
        <authorList>
            <person name="Jeong J.-H."/>
            <person name="Song I."/>
            <person name="Kim S."/>
            <person name="Choi T."/>
            <person name="Kim D."/>
            <person name="Ryu S."/>
            <person name="Kim W."/>
        </authorList>
    </citation>
    <scope>NUCLEOTIDE SEQUENCE [LARGE SCALE GENOMIC DNA]</scope>
    <source>
        <tissue evidence="2">Muscle</tissue>
    </source>
</reference>